<name>A0A1G6NX99_9BACT</name>
<proteinExistence type="predicted"/>
<dbReference type="Proteomes" id="UP000199060">
    <property type="component" value="Unassembled WGS sequence"/>
</dbReference>
<dbReference type="EMBL" id="FNAC01000004">
    <property type="protein sequence ID" value="SDC72419.1"/>
    <property type="molecule type" value="Genomic_DNA"/>
</dbReference>
<accession>A0A1G6NX99</accession>
<organism evidence="1 2">
    <name type="scientific">Algoriphagus faecimaris</name>
    <dbReference type="NCBI Taxonomy" id="686796"/>
    <lineage>
        <taxon>Bacteria</taxon>
        <taxon>Pseudomonadati</taxon>
        <taxon>Bacteroidota</taxon>
        <taxon>Cytophagia</taxon>
        <taxon>Cytophagales</taxon>
        <taxon>Cyclobacteriaceae</taxon>
        <taxon>Algoriphagus</taxon>
    </lineage>
</organism>
<dbReference type="PROSITE" id="PS51257">
    <property type="entry name" value="PROKAR_LIPOPROTEIN"/>
    <property type="match status" value="1"/>
</dbReference>
<dbReference type="AlphaFoldDB" id="A0A1G6NX99"/>
<dbReference type="STRING" id="686796.SAMN04488104_1004129"/>
<keyword evidence="2" id="KW-1185">Reference proteome</keyword>
<evidence type="ECO:0000313" key="2">
    <source>
        <dbReference type="Proteomes" id="UP000199060"/>
    </source>
</evidence>
<sequence>MNKNLLLFLIPVLAACSSPEQTEKGENPAFTFDYKLDTVKVKTGDLLLAVDGGLSEMACCIKGLSKRMNFPLKDSNQQFYD</sequence>
<dbReference type="OrthoDB" id="833511at2"/>
<evidence type="ECO:0000313" key="1">
    <source>
        <dbReference type="EMBL" id="SDC72419.1"/>
    </source>
</evidence>
<reference evidence="2" key="1">
    <citation type="submission" date="2016-10" db="EMBL/GenBank/DDBJ databases">
        <authorList>
            <person name="Varghese N."/>
            <person name="Submissions S."/>
        </authorList>
    </citation>
    <scope>NUCLEOTIDE SEQUENCE [LARGE SCALE GENOMIC DNA]</scope>
    <source>
        <strain evidence="2">DSM 23095</strain>
    </source>
</reference>
<protein>
    <submittedName>
        <fullName evidence="1">Uncharacterized protein</fullName>
    </submittedName>
</protein>
<gene>
    <name evidence="1" type="ORF">SAMN04488104_1004129</name>
</gene>
<dbReference type="RefSeq" id="WP_087937852.1">
    <property type="nucleotide sequence ID" value="NZ_FNAC01000004.1"/>
</dbReference>